<organism evidence="1 2">
    <name type="scientific">Holotrichia oblita</name>
    <name type="common">Chafer beetle</name>
    <dbReference type="NCBI Taxonomy" id="644536"/>
    <lineage>
        <taxon>Eukaryota</taxon>
        <taxon>Metazoa</taxon>
        <taxon>Ecdysozoa</taxon>
        <taxon>Arthropoda</taxon>
        <taxon>Hexapoda</taxon>
        <taxon>Insecta</taxon>
        <taxon>Pterygota</taxon>
        <taxon>Neoptera</taxon>
        <taxon>Endopterygota</taxon>
        <taxon>Coleoptera</taxon>
        <taxon>Polyphaga</taxon>
        <taxon>Scarabaeiformia</taxon>
        <taxon>Scarabaeidae</taxon>
        <taxon>Melolonthinae</taxon>
        <taxon>Holotrichia</taxon>
    </lineage>
</organism>
<evidence type="ECO:0000313" key="2">
    <source>
        <dbReference type="Proteomes" id="UP001056778"/>
    </source>
</evidence>
<proteinExistence type="predicted"/>
<gene>
    <name evidence="1" type="ORF">MML48_7g00008546</name>
</gene>
<dbReference type="Proteomes" id="UP001056778">
    <property type="component" value="Chromosome 7"/>
</dbReference>
<keyword evidence="2" id="KW-1185">Reference proteome</keyword>
<sequence>MYISCSLEMKETSRARNRKEETSSRRQYSVEYYMSKGETKYRVCKTMFLNTHGIGEYSALQWKKENNQLGQRDLDSSPERTEPEQSRKRQARNETLKMRVDCLQLFFKELPKTSEPLTNGFSLIHSPNAKLAKTIIDKYLCLPMPECICCVEYIWIDGTGENVRSKSRTLEFIPDNHKEVPTWGCDGIASMLAVPKETDVLLVPIAMYNDPFRRSNNKLVLCDTYEFDGKPLPSNNRKSCADAVNQVCDHEIMWGMEQQYLVMDMDERPFGWPVILGEPRRRRTYYCGIGGNKVFGREIAESHYRACLYAGVQIGSIHPDAVPGQWEFQIGVVPGIKAADDLWVGRYILGRIAEEYGVHICYHPKHFDNFPGCSCHVNFSTKTTRKDNGLPVLEEFMEKLSKRHDAHLKRYDPYGGEQNKLRLTGHDGTSAVDKFTSGVGDKSLSVRVTKETATKKKGYMEDRRPSSNCDPYAACDMIIRTCLLGEC</sequence>
<name>A0ACB9SRG0_HOLOL</name>
<protein>
    <submittedName>
        <fullName evidence="1">Glutamine synthetase</fullName>
    </submittedName>
</protein>
<reference evidence="1" key="1">
    <citation type="submission" date="2022-04" db="EMBL/GenBank/DDBJ databases">
        <title>Chromosome-scale genome assembly of Holotrichia oblita Faldermann.</title>
        <authorList>
            <person name="Rongchong L."/>
        </authorList>
    </citation>
    <scope>NUCLEOTIDE SEQUENCE</scope>
    <source>
        <strain evidence="1">81SQS9</strain>
    </source>
</reference>
<comment type="caution">
    <text evidence="1">The sequence shown here is derived from an EMBL/GenBank/DDBJ whole genome shotgun (WGS) entry which is preliminary data.</text>
</comment>
<accession>A0ACB9SRG0</accession>
<dbReference type="EMBL" id="CM043021">
    <property type="protein sequence ID" value="KAI4457919.1"/>
    <property type="molecule type" value="Genomic_DNA"/>
</dbReference>
<evidence type="ECO:0000313" key="1">
    <source>
        <dbReference type="EMBL" id="KAI4457919.1"/>
    </source>
</evidence>